<reference evidence="3 4" key="1">
    <citation type="journal article" date="2011" name="Proc. Natl. Acad. Sci. U.S.A.">
        <title>Evolutionary erosion of yeast sex chromosomes by mating-type switching accidents.</title>
        <authorList>
            <person name="Gordon J.L."/>
            <person name="Armisen D."/>
            <person name="Proux-Wera E."/>
            <person name="Oheigeartaigh S.S."/>
            <person name="Byrne K.P."/>
            <person name="Wolfe K.H."/>
        </authorList>
    </citation>
    <scope>NUCLEOTIDE SEQUENCE [LARGE SCALE GENOMIC DNA]</scope>
    <source>
        <strain evidence="4">ATCC 10597 / BCRC 20456 / CBS 421 / NBRC 0211 / NRRL Y-12639</strain>
    </source>
</reference>
<keyword evidence="1" id="KW-0064">Aspartyl protease</keyword>
<keyword evidence="1" id="KW-0378">Hydrolase</keyword>
<dbReference type="PROSITE" id="PS00141">
    <property type="entry name" value="ASP_PROTEASE"/>
    <property type="match status" value="1"/>
</dbReference>
<dbReference type="EMBL" id="HE580268">
    <property type="protein sequence ID" value="CCD23149.1"/>
    <property type="molecule type" value="Genomic_DNA"/>
</dbReference>
<dbReference type="CDD" id="cd00303">
    <property type="entry name" value="retropepsin_like"/>
    <property type="match status" value="1"/>
</dbReference>
<dbReference type="Proteomes" id="UP000000689">
    <property type="component" value="Chromosome 2"/>
</dbReference>
<dbReference type="GO" id="GO:0006508">
    <property type="term" value="P:proteolysis"/>
    <property type="evidence" value="ECO:0007669"/>
    <property type="project" value="InterPro"/>
</dbReference>
<dbReference type="AlphaFoldDB" id="G0W5T8"/>
<keyword evidence="1" id="KW-0645">Protease</keyword>
<dbReference type="InterPro" id="IPR021109">
    <property type="entry name" value="Peptidase_aspartic_dom_sf"/>
</dbReference>
<accession>G0W5T8</accession>
<name>G0W5T8_NAUDC</name>
<dbReference type="HOGENOM" id="CLU_1098750_0_0_1"/>
<dbReference type="Gene3D" id="2.40.70.10">
    <property type="entry name" value="Acid Proteases"/>
    <property type="match status" value="1"/>
</dbReference>
<dbReference type="InterPro" id="IPR024650">
    <property type="entry name" value="Peptidase_A2B"/>
</dbReference>
<dbReference type="SUPFAM" id="SSF50630">
    <property type="entry name" value="Acid proteases"/>
    <property type="match status" value="1"/>
</dbReference>
<dbReference type="OrthoDB" id="3973452at2759"/>
<feature type="domain" description="Peptidase A2B Ty3 transposon peptidase" evidence="2">
    <location>
        <begin position="15"/>
        <end position="136"/>
    </location>
</feature>
<dbReference type="KEGG" id="ndi:NDAI_0B01150"/>
<proteinExistence type="predicted"/>
<evidence type="ECO:0000256" key="1">
    <source>
        <dbReference type="ARBA" id="ARBA00022750"/>
    </source>
</evidence>
<dbReference type="OMA" id="INDMTDI"/>
<evidence type="ECO:0000313" key="4">
    <source>
        <dbReference type="Proteomes" id="UP000000689"/>
    </source>
</evidence>
<dbReference type="InterPro" id="IPR001969">
    <property type="entry name" value="Aspartic_peptidase_AS"/>
</dbReference>
<gene>
    <name evidence="3" type="primary">NDAI0B01150</name>
    <name evidence="3" type="ordered locus">NDAI_0B01150</name>
</gene>
<organism evidence="3 4">
    <name type="scientific">Naumovozyma dairenensis (strain ATCC 10597 / BCRC 20456 / CBS 421 / NBRC 0211 / NRRL Y-12639)</name>
    <name type="common">Saccharomyces dairenensis</name>
    <dbReference type="NCBI Taxonomy" id="1071378"/>
    <lineage>
        <taxon>Eukaryota</taxon>
        <taxon>Fungi</taxon>
        <taxon>Dikarya</taxon>
        <taxon>Ascomycota</taxon>
        <taxon>Saccharomycotina</taxon>
        <taxon>Saccharomycetes</taxon>
        <taxon>Saccharomycetales</taxon>
        <taxon>Saccharomycetaceae</taxon>
        <taxon>Naumovozyma</taxon>
    </lineage>
</organism>
<protein>
    <recommendedName>
        <fullName evidence="2">Peptidase A2B Ty3 transposon peptidase domain-containing protein</fullName>
    </recommendedName>
</protein>
<sequence length="253" mass="27922">MSIYKNITVHNPVTLCPIVQTANPKIGSTLTKTLNCNGEPCKVLFDTGSPTSLIRTDVDQKLKLKLAAAPPFEFRGMVSAEKAATKEAAKVNIAAGNTAIKLAAYVTDAMPHDIIVGNPVIDEYKDVIYNLRSDTDLGSLTCPDYELNAINMTDINDMTDITESTENKNDIVFATNITASEKENDGFANLPVGLQEKYKITVRNDLPPKTSNKNTIVEHEIEIKEDSRLPRFQPYHTTPKLEKEITLIVDDLL</sequence>
<dbReference type="GeneID" id="11497513"/>
<dbReference type="Pfam" id="PF12384">
    <property type="entry name" value="Peptidase_A2B"/>
    <property type="match status" value="1"/>
</dbReference>
<dbReference type="GO" id="GO:0004190">
    <property type="term" value="F:aspartic-type endopeptidase activity"/>
    <property type="evidence" value="ECO:0007669"/>
    <property type="project" value="UniProtKB-KW"/>
</dbReference>
<dbReference type="RefSeq" id="XP_003668392.1">
    <property type="nucleotide sequence ID" value="XM_003668344.1"/>
</dbReference>
<evidence type="ECO:0000313" key="3">
    <source>
        <dbReference type="EMBL" id="CCD23149.1"/>
    </source>
</evidence>
<dbReference type="eggNOG" id="KOG0017">
    <property type="taxonomic scope" value="Eukaryota"/>
</dbReference>
<keyword evidence="4" id="KW-1185">Reference proteome</keyword>
<evidence type="ECO:0000259" key="2">
    <source>
        <dbReference type="Pfam" id="PF12384"/>
    </source>
</evidence>